<gene>
    <name evidence="1" type="ORF">SAMN02745129_4423</name>
</gene>
<dbReference type="AlphaFoldDB" id="A0A1M5YU60"/>
<dbReference type="Proteomes" id="UP000184268">
    <property type="component" value="Unassembled WGS sequence"/>
</dbReference>
<dbReference type="RefSeq" id="WP_067659992.1">
    <property type="nucleotide sequence ID" value="NZ_FQXG01000008.1"/>
</dbReference>
<evidence type="ECO:0000313" key="1">
    <source>
        <dbReference type="EMBL" id="SHI15354.1"/>
    </source>
</evidence>
<proteinExistence type="predicted"/>
<accession>A0A1M5YU60</accession>
<keyword evidence="2" id="KW-1185">Reference proteome</keyword>
<dbReference type="OrthoDB" id="9924827at2"/>
<protein>
    <submittedName>
        <fullName evidence="1">Uncharacterized protein</fullName>
    </submittedName>
</protein>
<evidence type="ECO:0000313" key="2">
    <source>
        <dbReference type="Proteomes" id="UP000184268"/>
    </source>
</evidence>
<reference evidence="1 2" key="1">
    <citation type="submission" date="2016-11" db="EMBL/GenBank/DDBJ databases">
        <authorList>
            <person name="Jaros S."/>
            <person name="Januszkiewicz K."/>
            <person name="Wedrychowicz H."/>
        </authorList>
    </citation>
    <scope>NUCLEOTIDE SEQUENCE [LARGE SCALE GENOMIC DNA]</scope>
    <source>
        <strain evidence="1 2">DSM 16917</strain>
    </source>
</reference>
<name>A0A1M5YU60_9GAMM</name>
<dbReference type="EMBL" id="FQXG01000008">
    <property type="protein sequence ID" value="SHI15354.1"/>
    <property type="molecule type" value="Genomic_DNA"/>
</dbReference>
<sequence length="114" mass="13013">MVWWLLLMFPPADALIFEPGYRYACHGGPHQFEISVDSQGDKHISRYALVMEGRIAMPEIRYSEALQWQTLRLTGKPSALLRFIPEHYVLEVAVVDDQGNLLEAMEHPADCSVQ</sequence>
<organism evidence="1 2">
    <name type="scientific">Ferrimonas marina</name>
    <dbReference type="NCBI Taxonomy" id="299255"/>
    <lineage>
        <taxon>Bacteria</taxon>
        <taxon>Pseudomonadati</taxon>
        <taxon>Pseudomonadota</taxon>
        <taxon>Gammaproteobacteria</taxon>
        <taxon>Alteromonadales</taxon>
        <taxon>Ferrimonadaceae</taxon>
        <taxon>Ferrimonas</taxon>
    </lineage>
</organism>